<accession>A0AAD3TF47</accession>
<proteinExistence type="predicted"/>
<dbReference type="AlphaFoldDB" id="A0AAD3TF47"/>
<feature type="transmembrane region" description="Helical" evidence="1">
    <location>
        <begin position="38"/>
        <end position="61"/>
    </location>
</feature>
<evidence type="ECO:0000313" key="3">
    <source>
        <dbReference type="Proteomes" id="UP001279734"/>
    </source>
</evidence>
<keyword evidence="1" id="KW-0812">Transmembrane</keyword>
<dbReference type="Proteomes" id="UP001279734">
    <property type="component" value="Unassembled WGS sequence"/>
</dbReference>
<feature type="transmembrane region" description="Helical" evidence="1">
    <location>
        <begin position="12"/>
        <end position="31"/>
    </location>
</feature>
<keyword evidence="3" id="KW-1185">Reference proteome</keyword>
<name>A0AAD3TF47_NEPGR</name>
<comment type="caution">
    <text evidence="2">The sequence shown here is derived from an EMBL/GenBank/DDBJ whole genome shotgun (WGS) entry which is preliminary data.</text>
</comment>
<evidence type="ECO:0000256" key="1">
    <source>
        <dbReference type="SAM" id="Phobius"/>
    </source>
</evidence>
<reference evidence="2" key="1">
    <citation type="submission" date="2023-05" db="EMBL/GenBank/DDBJ databases">
        <title>Nepenthes gracilis genome sequencing.</title>
        <authorList>
            <person name="Fukushima K."/>
        </authorList>
    </citation>
    <scope>NUCLEOTIDE SEQUENCE</scope>
    <source>
        <strain evidence="2">SING2019-196</strain>
    </source>
</reference>
<protein>
    <submittedName>
        <fullName evidence="2">Uncharacterized protein</fullName>
    </submittedName>
</protein>
<dbReference type="EMBL" id="BSYO01000034">
    <property type="protein sequence ID" value="GMH28237.1"/>
    <property type="molecule type" value="Genomic_DNA"/>
</dbReference>
<keyword evidence="1" id="KW-0472">Membrane</keyword>
<evidence type="ECO:0000313" key="2">
    <source>
        <dbReference type="EMBL" id="GMH28237.1"/>
    </source>
</evidence>
<sequence length="118" mass="13134">MPLLYYGAYSYWQLYFITRSWSLICVMRLILSRLVSGLLLIFLPWAEALVFPVLLSVWGSISAGGQHLACEDQSGFSCWGSGSVGVWLECDELWLDAVANESSLLNSLAGYDPVMMLT</sequence>
<gene>
    <name evidence="2" type="ORF">Nepgr_030080</name>
</gene>
<keyword evidence="1" id="KW-1133">Transmembrane helix</keyword>
<organism evidence="2 3">
    <name type="scientific">Nepenthes gracilis</name>
    <name type="common">Slender pitcher plant</name>
    <dbReference type="NCBI Taxonomy" id="150966"/>
    <lineage>
        <taxon>Eukaryota</taxon>
        <taxon>Viridiplantae</taxon>
        <taxon>Streptophyta</taxon>
        <taxon>Embryophyta</taxon>
        <taxon>Tracheophyta</taxon>
        <taxon>Spermatophyta</taxon>
        <taxon>Magnoliopsida</taxon>
        <taxon>eudicotyledons</taxon>
        <taxon>Gunneridae</taxon>
        <taxon>Pentapetalae</taxon>
        <taxon>Caryophyllales</taxon>
        <taxon>Nepenthaceae</taxon>
        <taxon>Nepenthes</taxon>
    </lineage>
</organism>